<proteinExistence type="predicted"/>
<evidence type="ECO:0000313" key="1">
    <source>
        <dbReference type="EMBL" id="WMV13496.1"/>
    </source>
</evidence>
<dbReference type="EMBL" id="CP133613">
    <property type="protein sequence ID" value="WMV13496.1"/>
    <property type="molecule type" value="Genomic_DNA"/>
</dbReference>
<sequence>MCSIVTLLQTKDLDRLRYFLGIEVSQSKTGFVISQRKYAVDILEKTGMTNCRPIDNGFKFIYILRYMKTWLDIQMQIGQGHSNKQCTSGYCVLVGRNLVSWKCKKQNVVARSSADTEYRVMAMATCELMDQATTKGVEIWRY</sequence>
<dbReference type="PANTHER" id="PTHR11439">
    <property type="entry name" value="GAG-POL-RELATED RETROTRANSPOSON"/>
    <property type="match status" value="1"/>
</dbReference>
<dbReference type="AlphaFoldDB" id="A0AAF0Q410"/>
<dbReference type="PANTHER" id="PTHR11439:SF484">
    <property type="entry name" value="REVERSE TRANSCRIPTASE TY1_COPIA-TYPE DOMAIN-CONTAINING PROTEIN"/>
    <property type="match status" value="1"/>
</dbReference>
<dbReference type="Proteomes" id="UP001234989">
    <property type="component" value="Chromosome 2"/>
</dbReference>
<name>A0AAF0Q410_SOLVR</name>
<protein>
    <recommendedName>
        <fullName evidence="3">Reverse transcriptase Ty1/copia-type domain-containing protein</fullName>
    </recommendedName>
</protein>
<accession>A0AAF0Q410</accession>
<dbReference type="CDD" id="cd09272">
    <property type="entry name" value="RNase_HI_RT_Ty1"/>
    <property type="match status" value="1"/>
</dbReference>
<evidence type="ECO:0008006" key="3">
    <source>
        <dbReference type="Google" id="ProtNLM"/>
    </source>
</evidence>
<organism evidence="1 2">
    <name type="scientific">Solanum verrucosum</name>
    <dbReference type="NCBI Taxonomy" id="315347"/>
    <lineage>
        <taxon>Eukaryota</taxon>
        <taxon>Viridiplantae</taxon>
        <taxon>Streptophyta</taxon>
        <taxon>Embryophyta</taxon>
        <taxon>Tracheophyta</taxon>
        <taxon>Spermatophyta</taxon>
        <taxon>Magnoliopsida</taxon>
        <taxon>eudicotyledons</taxon>
        <taxon>Gunneridae</taxon>
        <taxon>Pentapetalae</taxon>
        <taxon>asterids</taxon>
        <taxon>lamiids</taxon>
        <taxon>Solanales</taxon>
        <taxon>Solanaceae</taxon>
        <taxon>Solanoideae</taxon>
        <taxon>Solaneae</taxon>
        <taxon>Solanum</taxon>
    </lineage>
</organism>
<evidence type="ECO:0000313" key="2">
    <source>
        <dbReference type="Proteomes" id="UP001234989"/>
    </source>
</evidence>
<gene>
    <name evidence="1" type="ORF">MTR67_006881</name>
</gene>
<keyword evidence="2" id="KW-1185">Reference proteome</keyword>
<reference evidence="1" key="1">
    <citation type="submission" date="2023-08" db="EMBL/GenBank/DDBJ databases">
        <title>A de novo genome assembly of Solanum verrucosum Schlechtendal, a Mexican diploid species geographically isolated from the other diploid A-genome species in potato relatives.</title>
        <authorList>
            <person name="Hosaka K."/>
        </authorList>
    </citation>
    <scope>NUCLEOTIDE SEQUENCE</scope>
    <source>
        <tissue evidence="1">Young leaves</tissue>
    </source>
</reference>